<reference evidence="2 4" key="1">
    <citation type="journal article" date="2020" name="Stud. Mycol.">
        <title>101 Dothideomycetes genomes: a test case for predicting lifestyles and emergence of pathogens.</title>
        <authorList>
            <person name="Haridas S."/>
            <person name="Albert R."/>
            <person name="Binder M."/>
            <person name="Bloem J."/>
            <person name="Labutti K."/>
            <person name="Salamov A."/>
            <person name="Andreopoulos B."/>
            <person name="Baker S."/>
            <person name="Barry K."/>
            <person name="Bills G."/>
            <person name="Bluhm B."/>
            <person name="Cannon C."/>
            <person name="Castanera R."/>
            <person name="Culley D."/>
            <person name="Daum C."/>
            <person name="Ezra D."/>
            <person name="Gonzalez J."/>
            <person name="Henrissat B."/>
            <person name="Kuo A."/>
            <person name="Liang C."/>
            <person name="Lipzen A."/>
            <person name="Lutzoni F."/>
            <person name="Magnuson J."/>
            <person name="Mondo S."/>
            <person name="Nolan M."/>
            <person name="Ohm R."/>
            <person name="Pangilinan J."/>
            <person name="Park H.-J."/>
            <person name="Ramirez L."/>
            <person name="Alfaro M."/>
            <person name="Sun H."/>
            <person name="Tritt A."/>
            <person name="Yoshinaga Y."/>
            <person name="Zwiers L.-H."/>
            <person name="Turgeon B."/>
            <person name="Goodwin S."/>
            <person name="Spatafora J."/>
            <person name="Crous P."/>
            <person name="Grigoriev I."/>
        </authorList>
    </citation>
    <scope>NUCLEOTIDE SEQUENCE</scope>
    <source>
        <strain evidence="2 4">CBS 304.34</strain>
    </source>
</reference>
<gene>
    <name evidence="2 4" type="ORF">BDZ99DRAFT_456538</name>
</gene>
<evidence type="ECO:0000313" key="2">
    <source>
        <dbReference type="EMBL" id="KAF2816722.1"/>
    </source>
</evidence>
<dbReference type="Proteomes" id="UP000504636">
    <property type="component" value="Unplaced"/>
</dbReference>
<proteinExistence type="predicted"/>
<feature type="region of interest" description="Disordered" evidence="1">
    <location>
        <begin position="1"/>
        <end position="24"/>
    </location>
</feature>
<dbReference type="OrthoDB" id="2245989at2759"/>
<feature type="non-terminal residue" evidence="2">
    <location>
        <position position="191"/>
    </location>
</feature>
<dbReference type="RefSeq" id="XP_033583686.1">
    <property type="nucleotide sequence ID" value="XM_033718482.1"/>
</dbReference>
<dbReference type="GeneID" id="54459375"/>
<organism evidence="2">
    <name type="scientific">Mytilinidion resinicola</name>
    <dbReference type="NCBI Taxonomy" id="574789"/>
    <lineage>
        <taxon>Eukaryota</taxon>
        <taxon>Fungi</taxon>
        <taxon>Dikarya</taxon>
        <taxon>Ascomycota</taxon>
        <taxon>Pezizomycotina</taxon>
        <taxon>Dothideomycetes</taxon>
        <taxon>Pleosporomycetidae</taxon>
        <taxon>Mytilinidiales</taxon>
        <taxon>Mytilinidiaceae</taxon>
        <taxon>Mytilinidion</taxon>
    </lineage>
</organism>
<accession>A0A6A6Z6I9</accession>
<keyword evidence="3" id="KW-1185">Reference proteome</keyword>
<dbReference type="EMBL" id="MU003692">
    <property type="protein sequence ID" value="KAF2816722.1"/>
    <property type="molecule type" value="Genomic_DNA"/>
</dbReference>
<evidence type="ECO:0000256" key="1">
    <source>
        <dbReference type="SAM" id="MobiDB-lite"/>
    </source>
</evidence>
<dbReference type="InterPro" id="IPR021833">
    <property type="entry name" value="DUF3425"/>
</dbReference>
<sequence length="191" mass="21035">MPPLPQIQTSNSTQADGISHSSSESAFHPFTLDAFEHAPCFKTVAEPLPSLDSSQISLLYSHSIQQTPNLSYELPYSLNVFSALFINGQILGLRCGTIVPSKSPPASPETPFPLRPTATQLSTVHFSGIDRFPFVKMRDNFIHMSGFIDEEELAGDVCLMPSFTLAPGGVSWDPTAWRIEKPFADKWGFLF</sequence>
<dbReference type="AlphaFoldDB" id="A0A6A6Z6I9"/>
<reference evidence="4" key="3">
    <citation type="submission" date="2025-04" db="UniProtKB">
        <authorList>
            <consortium name="RefSeq"/>
        </authorList>
    </citation>
    <scope>IDENTIFICATION</scope>
    <source>
        <strain evidence="4">CBS 304.34</strain>
    </source>
</reference>
<dbReference type="Pfam" id="PF11905">
    <property type="entry name" value="DUF3425"/>
    <property type="match status" value="1"/>
</dbReference>
<dbReference type="PANTHER" id="PTHR38116:SF1">
    <property type="entry name" value="BZIP DOMAIN-CONTAINING PROTEIN"/>
    <property type="match status" value="1"/>
</dbReference>
<reference evidence="4" key="2">
    <citation type="submission" date="2020-04" db="EMBL/GenBank/DDBJ databases">
        <authorList>
            <consortium name="NCBI Genome Project"/>
        </authorList>
    </citation>
    <scope>NUCLEOTIDE SEQUENCE</scope>
    <source>
        <strain evidence="4">CBS 304.34</strain>
    </source>
</reference>
<dbReference type="PANTHER" id="PTHR38116">
    <property type="entry name" value="CHROMOSOME 7, WHOLE GENOME SHOTGUN SEQUENCE"/>
    <property type="match status" value="1"/>
</dbReference>
<protein>
    <submittedName>
        <fullName evidence="2 4">Uncharacterized protein</fullName>
    </submittedName>
</protein>
<name>A0A6A6Z6I9_9PEZI</name>
<evidence type="ECO:0000313" key="4">
    <source>
        <dbReference type="RefSeq" id="XP_033583686.1"/>
    </source>
</evidence>
<evidence type="ECO:0000313" key="3">
    <source>
        <dbReference type="Proteomes" id="UP000504636"/>
    </source>
</evidence>